<feature type="chain" id="PRO_5045169841" evidence="2">
    <location>
        <begin position="26"/>
        <end position="293"/>
    </location>
</feature>
<gene>
    <name evidence="4" type="ORF">H1B27_38840</name>
</gene>
<protein>
    <submittedName>
        <fullName evidence="4">Transporter substrate-binding domain-containing protein</fullName>
    </submittedName>
</protein>
<sequence>MRKTQSLSLLVVLLTSAGNSSEAFAQADDSFVGSLRKAGVVKAAVASVPPLIAISPTGKTTGYMADITNLALQGMGLPELTPSLIDYSAMIPALQARQVDLVVPVLQASEEKCKAVLYSAPVFLNRNVLFVKAGNPKHLTSLAQIATMPEVRVAVTSGGQPEALALKAGVKREQFVYAPDNQAGISTVIGGRANAYVAGQFSFSISKLKQLGLDVVVDPQSPVILYGVVVRKEDVGFRDALSHQINILRGNGKMREAFIKWAAEADVADEIVAATWKTLSNVQKLSEVVPGCE</sequence>
<reference evidence="4 5" key="1">
    <citation type="submission" date="2020-07" db="EMBL/GenBank/DDBJ databases">
        <title>Bradyrhizobium diversity isolated from nodules of indigenous legumes of Western Australia.</title>
        <authorList>
            <person name="Klepa M.S."/>
        </authorList>
    </citation>
    <scope>NUCLEOTIDE SEQUENCE [LARGE SCALE GENOMIC DNA]</scope>
    <source>
        <strain evidence="4 5">CNPSo 4019</strain>
    </source>
</reference>
<dbReference type="PANTHER" id="PTHR35936:SF17">
    <property type="entry name" value="ARGININE-BINDING EXTRACELLULAR PROTEIN ARTP"/>
    <property type="match status" value="1"/>
</dbReference>
<dbReference type="EMBL" id="JACEGD010000076">
    <property type="protein sequence ID" value="MBH5392167.1"/>
    <property type="molecule type" value="Genomic_DNA"/>
</dbReference>
<name>A0ABS0PFT7_9BRAD</name>
<proteinExistence type="predicted"/>
<dbReference type="InterPro" id="IPR001638">
    <property type="entry name" value="Solute-binding_3/MltF_N"/>
</dbReference>
<dbReference type="Proteomes" id="UP001194539">
    <property type="component" value="Unassembled WGS sequence"/>
</dbReference>
<evidence type="ECO:0000313" key="5">
    <source>
        <dbReference type="Proteomes" id="UP001194539"/>
    </source>
</evidence>
<dbReference type="RefSeq" id="WP_197969663.1">
    <property type="nucleotide sequence ID" value="NZ_JACEGD010000076.1"/>
</dbReference>
<evidence type="ECO:0000259" key="3">
    <source>
        <dbReference type="SMART" id="SM00062"/>
    </source>
</evidence>
<organism evidence="4 5">
    <name type="scientific">Bradyrhizobium diversitatis</name>
    <dbReference type="NCBI Taxonomy" id="2755406"/>
    <lineage>
        <taxon>Bacteria</taxon>
        <taxon>Pseudomonadati</taxon>
        <taxon>Pseudomonadota</taxon>
        <taxon>Alphaproteobacteria</taxon>
        <taxon>Hyphomicrobiales</taxon>
        <taxon>Nitrobacteraceae</taxon>
        <taxon>Bradyrhizobium</taxon>
    </lineage>
</organism>
<keyword evidence="1 2" id="KW-0732">Signal</keyword>
<evidence type="ECO:0000313" key="4">
    <source>
        <dbReference type="EMBL" id="MBH5392167.1"/>
    </source>
</evidence>
<dbReference type="SMART" id="SM00062">
    <property type="entry name" value="PBPb"/>
    <property type="match status" value="1"/>
</dbReference>
<feature type="domain" description="Solute-binding protein family 3/N-terminal" evidence="3">
    <location>
        <begin position="40"/>
        <end position="265"/>
    </location>
</feature>
<dbReference type="SUPFAM" id="SSF53850">
    <property type="entry name" value="Periplasmic binding protein-like II"/>
    <property type="match status" value="1"/>
</dbReference>
<accession>A0ABS0PFT7</accession>
<comment type="caution">
    <text evidence="4">The sequence shown here is derived from an EMBL/GenBank/DDBJ whole genome shotgun (WGS) entry which is preliminary data.</text>
</comment>
<dbReference type="Gene3D" id="3.40.190.10">
    <property type="entry name" value="Periplasmic binding protein-like II"/>
    <property type="match status" value="2"/>
</dbReference>
<keyword evidence="5" id="KW-1185">Reference proteome</keyword>
<dbReference type="Pfam" id="PF00497">
    <property type="entry name" value="SBP_bac_3"/>
    <property type="match status" value="1"/>
</dbReference>
<evidence type="ECO:0000256" key="1">
    <source>
        <dbReference type="ARBA" id="ARBA00022729"/>
    </source>
</evidence>
<dbReference type="PANTHER" id="PTHR35936">
    <property type="entry name" value="MEMBRANE-BOUND LYTIC MUREIN TRANSGLYCOSYLASE F"/>
    <property type="match status" value="1"/>
</dbReference>
<evidence type="ECO:0000256" key="2">
    <source>
        <dbReference type="SAM" id="SignalP"/>
    </source>
</evidence>
<feature type="signal peptide" evidence="2">
    <location>
        <begin position="1"/>
        <end position="25"/>
    </location>
</feature>